<dbReference type="SUPFAM" id="SSF51984">
    <property type="entry name" value="MurCD N-terminal domain"/>
    <property type="match status" value="1"/>
</dbReference>
<dbReference type="SUPFAM" id="SSF53623">
    <property type="entry name" value="MurD-like peptide ligases, catalytic domain"/>
    <property type="match status" value="1"/>
</dbReference>
<comment type="catalytic activity">
    <reaction evidence="7 8">
        <text>UDP-N-acetyl-alpha-D-muramoyl-L-alanine + D-glutamate + ATP = UDP-N-acetyl-alpha-D-muramoyl-L-alanyl-D-glutamate + ADP + phosphate + H(+)</text>
        <dbReference type="Rhea" id="RHEA:16429"/>
        <dbReference type="ChEBI" id="CHEBI:15378"/>
        <dbReference type="ChEBI" id="CHEBI:29986"/>
        <dbReference type="ChEBI" id="CHEBI:30616"/>
        <dbReference type="ChEBI" id="CHEBI:43474"/>
        <dbReference type="ChEBI" id="CHEBI:83898"/>
        <dbReference type="ChEBI" id="CHEBI:83900"/>
        <dbReference type="ChEBI" id="CHEBI:456216"/>
        <dbReference type="EC" id="6.3.2.9"/>
    </reaction>
</comment>
<feature type="domain" description="Mur ligase central" evidence="10">
    <location>
        <begin position="122"/>
        <end position="305"/>
    </location>
</feature>
<organism evidence="11 12">
    <name type="scientific">Thermophilibacter provencensis</name>
    <dbReference type="NCBI Taxonomy" id="1852386"/>
    <lineage>
        <taxon>Bacteria</taxon>
        <taxon>Bacillati</taxon>
        <taxon>Actinomycetota</taxon>
        <taxon>Coriobacteriia</taxon>
        <taxon>Coriobacteriales</taxon>
        <taxon>Atopobiaceae</taxon>
        <taxon>Thermophilibacter</taxon>
    </lineage>
</organism>
<dbReference type="GO" id="GO:0008360">
    <property type="term" value="P:regulation of cell shape"/>
    <property type="evidence" value="ECO:0007669"/>
    <property type="project" value="UniProtKB-KW"/>
</dbReference>
<dbReference type="InterPro" id="IPR013221">
    <property type="entry name" value="Mur_ligase_cen"/>
</dbReference>
<proteinExistence type="inferred from homology"/>
<evidence type="ECO:0000256" key="3">
    <source>
        <dbReference type="ARBA" id="ARBA00022490"/>
    </source>
</evidence>
<evidence type="ECO:0000256" key="7">
    <source>
        <dbReference type="HAMAP-Rule" id="MF_00639"/>
    </source>
</evidence>
<name>A0A921GDQ8_9ACTN</name>
<dbReference type="EMBL" id="DYWQ01000006">
    <property type="protein sequence ID" value="HJF44223.1"/>
    <property type="molecule type" value="Genomic_DNA"/>
</dbReference>
<dbReference type="InterPro" id="IPR005762">
    <property type="entry name" value="MurD"/>
</dbReference>
<keyword evidence="7 8" id="KW-0573">Peptidoglycan synthesis</keyword>
<comment type="function">
    <text evidence="7 8">Cell wall formation. Catalyzes the addition of glutamate to the nucleotide precursor UDP-N-acetylmuramoyl-L-alanine (UMA).</text>
</comment>
<dbReference type="Gene3D" id="3.90.190.20">
    <property type="entry name" value="Mur ligase, C-terminal domain"/>
    <property type="match status" value="1"/>
</dbReference>
<dbReference type="Proteomes" id="UP000697330">
    <property type="component" value="Unassembled WGS sequence"/>
</dbReference>
<dbReference type="HAMAP" id="MF_00639">
    <property type="entry name" value="MurD"/>
    <property type="match status" value="1"/>
</dbReference>
<accession>A0A921GDQ8</accession>
<evidence type="ECO:0000256" key="4">
    <source>
        <dbReference type="ARBA" id="ARBA00022598"/>
    </source>
</evidence>
<keyword evidence="7 8" id="KW-0132">Cell division</keyword>
<dbReference type="EC" id="6.3.2.9" evidence="7 8"/>
<protein>
    <recommendedName>
        <fullName evidence="7 8">UDP-N-acetylmuramoylalanine--D-glutamate ligase</fullName>
        <ecNumber evidence="7 8">6.3.2.9</ecNumber>
    </recommendedName>
    <alternativeName>
        <fullName evidence="7">D-glutamic acid-adding enzyme</fullName>
    </alternativeName>
    <alternativeName>
        <fullName evidence="7">UDP-N-acetylmuramoyl-L-alanyl-D-glutamate synthetase</fullName>
    </alternativeName>
</protein>
<comment type="similarity">
    <text evidence="7">Belongs to the MurCDEF family.</text>
</comment>
<evidence type="ECO:0000256" key="6">
    <source>
        <dbReference type="ARBA" id="ARBA00022840"/>
    </source>
</evidence>
<comment type="caution">
    <text evidence="11">The sequence shown here is derived from an EMBL/GenBank/DDBJ whole genome shotgun (WGS) entry which is preliminary data.</text>
</comment>
<dbReference type="GO" id="GO:0008764">
    <property type="term" value="F:UDP-N-acetylmuramoylalanine-D-glutamate ligase activity"/>
    <property type="evidence" value="ECO:0007669"/>
    <property type="project" value="UniProtKB-UniRule"/>
</dbReference>
<keyword evidence="7 8" id="KW-0961">Cell wall biogenesis/degradation</keyword>
<dbReference type="Gene3D" id="3.40.50.720">
    <property type="entry name" value="NAD(P)-binding Rossmann-like Domain"/>
    <property type="match status" value="1"/>
</dbReference>
<feature type="binding site" evidence="7">
    <location>
        <begin position="124"/>
        <end position="130"/>
    </location>
    <ligand>
        <name>ATP</name>
        <dbReference type="ChEBI" id="CHEBI:30616"/>
    </ligand>
</feature>
<feature type="domain" description="Mur ligase C-terminal" evidence="9">
    <location>
        <begin position="327"/>
        <end position="449"/>
    </location>
</feature>
<evidence type="ECO:0000259" key="9">
    <source>
        <dbReference type="Pfam" id="PF02875"/>
    </source>
</evidence>
<dbReference type="Pfam" id="PF08245">
    <property type="entry name" value="Mur_ligase_M"/>
    <property type="match status" value="1"/>
</dbReference>
<evidence type="ECO:0000313" key="11">
    <source>
        <dbReference type="EMBL" id="HJF44223.1"/>
    </source>
</evidence>
<dbReference type="InterPro" id="IPR004101">
    <property type="entry name" value="Mur_ligase_C"/>
</dbReference>
<keyword evidence="4 7" id="KW-0436">Ligase</keyword>
<comment type="pathway">
    <text evidence="2 7 8">Cell wall biogenesis; peptidoglycan biosynthesis.</text>
</comment>
<reference evidence="11" key="2">
    <citation type="submission" date="2021-09" db="EMBL/GenBank/DDBJ databases">
        <authorList>
            <person name="Gilroy R."/>
        </authorList>
    </citation>
    <scope>NUCLEOTIDE SEQUENCE</scope>
    <source>
        <strain evidence="11">CHK124-7917</strain>
    </source>
</reference>
<dbReference type="InterPro" id="IPR036565">
    <property type="entry name" value="Mur-like_cat_sf"/>
</dbReference>
<evidence type="ECO:0000313" key="12">
    <source>
        <dbReference type="Proteomes" id="UP000697330"/>
    </source>
</evidence>
<dbReference type="InterPro" id="IPR036615">
    <property type="entry name" value="Mur_ligase_C_dom_sf"/>
</dbReference>
<evidence type="ECO:0000256" key="8">
    <source>
        <dbReference type="RuleBase" id="RU003664"/>
    </source>
</evidence>
<keyword evidence="3 7" id="KW-0963">Cytoplasm</keyword>
<dbReference type="AlphaFoldDB" id="A0A921GDQ8"/>
<dbReference type="NCBIfam" id="TIGR01087">
    <property type="entry name" value="murD"/>
    <property type="match status" value="1"/>
</dbReference>
<comment type="subcellular location">
    <subcellularLocation>
        <location evidence="1 7 8">Cytoplasm</location>
    </subcellularLocation>
</comment>
<gene>
    <name evidence="7 11" type="primary">murD</name>
    <name evidence="11" type="ORF">K8U72_00335</name>
</gene>
<dbReference type="Gene3D" id="3.40.1190.10">
    <property type="entry name" value="Mur-like, catalytic domain"/>
    <property type="match status" value="1"/>
</dbReference>
<dbReference type="GO" id="GO:0005524">
    <property type="term" value="F:ATP binding"/>
    <property type="evidence" value="ECO:0007669"/>
    <property type="project" value="UniProtKB-UniRule"/>
</dbReference>
<dbReference type="PANTHER" id="PTHR43692:SF1">
    <property type="entry name" value="UDP-N-ACETYLMURAMOYLALANINE--D-GLUTAMATE LIGASE"/>
    <property type="match status" value="1"/>
</dbReference>
<evidence type="ECO:0000256" key="1">
    <source>
        <dbReference type="ARBA" id="ARBA00004496"/>
    </source>
</evidence>
<dbReference type="PANTHER" id="PTHR43692">
    <property type="entry name" value="UDP-N-ACETYLMURAMOYLALANINE--D-GLUTAMATE LIGASE"/>
    <property type="match status" value="1"/>
</dbReference>
<keyword evidence="7 8" id="KW-0133">Cell shape</keyword>
<keyword evidence="6 7" id="KW-0067">ATP-binding</keyword>
<dbReference type="GO" id="GO:0005737">
    <property type="term" value="C:cytoplasm"/>
    <property type="evidence" value="ECO:0007669"/>
    <property type="project" value="UniProtKB-SubCell"/>
</dbReference>
<evidence type="ECO:0000259" key="10">
    <source>
        <dbReference type="Pfam" id="PF08245"/>
    </source>
</evidence>
<reference evidence="11" key="1">
    <citation type="journal article" date="2021" name="PeerJ">
        <title>Extensive microbial diversity within the chicken gut microbiome revealed by metagenomics and culture.</title>
        <authorList>
            <person name="Gilroy R."/>
            <person name="Ravi A."/>
            <person name="Getino M."/>
            <person name="Pursley I."/>
            <person name="Horton D.L."/>
            <person name="Alikhan N.F."/>
            <person name="Baker D."/>
            <person name="Gharbi K."/>
            <person name="Hall N."/>
            <person name="Watson M."/>
            <person name="Adriaenssens E.M."/>
            <person name="Foster-Nyarko E."/>
            <person name="Jarju S."/>
            <person name="Secka A."/>
            <person name="Antonio M."/>
            <person name="Oren A."/>
            <person name="Chaudhuri R.R."/>
            <person name="La Ragione R."/>
            <person name="Hildebrand F."/>
            <person name="Pallen M.J."/>
        </authorList>
    </citation>
    <scope>NUCLEOTIDE SEQUENCE</scope>
    <source>
        <strain evidence="11">CHK124-7917</strain>
    </source>
</reference>
<evidence type="ECO:0000256" key="2">
    <source>
        <dbReference type="ARBA" id="ARBA00004752"/>
    </source>
</evidence>
<evidence type="ECO:0000256" key="5">
    <source>
        <dbReference type="ARBA" id="ARBA00022741"/>
    </source>
</evidence>
<dbReference type="Pfam" id="PF02875">
    <property type="entry name" value="Mur_ligase_C"/>
    <property type="match status" value="1"/>
</dbReference>
<dbReference type="GO" id="GO:0071555">
    <property type="term" value="P:cell wall organization"/>
    <property type="evidence" value="ECO:0007669"/>
    <property type="project" value="UniProtKB-KW"/>
</dbReference>
<keyword evidence="7 8" id="KW-0131">Cell cycle</keyword>
<dbReference type="RefSeq" id="WP_274958343.1">
    <property type="nucleotide sequence ID" value="NZ_DYWQ01000006.1"/>
</dbReference>
<dbReference type="GO" id="GO:0051301">
    <property type="term" value="P:cell division"/>
    <property type="evidence" value="ECO:0007669"/>
    <property type="project" value="UniProtKB-KW"/>
</dbReference>
<keyword evidence="5 7" id="KW-0547">Nucleotide-binding</keyword>
<sequence length="477" mass="49456">MSELMGPTTQSHLGDVAVLGLGRTGEAAARYLASLVPGRVRSVTLFGGAASEEGERTRALEAEGVRCVLGTEEVSGRYDLVVASPGIPVDSAFFRSAAACAAEVVGEPELAWRESPERWVAITGTNGKTTTTSLATHLLGEAGLPAEAVGNIGTPPTEAVPARPEGGWFVAELSSFQLATTRLLHPRVAVLLNVTPDHLEWHHTMEAYAAAKERAFANLGAGDLAVVSVDDGPCRAVASRCEARGLRVCRLSVHGEPAGPCAAFLRGGELVVRLDGVERALCRAADLRIVGLHNAENALAASAVALELGVSAEDVARGLRSFSPIEHRLEPAGTVAGVSYVNDSKATNTDAVEKALTGFAPGSVVLLLGGHDKMTDLASLAAAVRARCRAAVCYGEAGPRIAAALEAPGAGEVGELALDVVRAPRLRDAFAEAARLARPGDVVLLSPACSSFDEFSNMAERGRLFKALVAELAERGA</sequence>
<dbReference type="GO" id="GO:0009252">
    <property type="term" value="P:peptidoglycan biosynthetic process"/>
    <property type="evidence" value="ECO:0007669"/>
    <property type="project" value="UniProtKB-UniRule"/>
</dbReference>
<dbReference type="SUPFAM" id="SSF53244">
    <property type="entry name" value="MurD-like peptide ligases, peptide-binding domain"/>
    <property type="match status" value="1"/>
</dbReference>